<gene>
    <name evidence="2" type="ORF">KR76_07620</name>
</gene>
<dbReference type="Proteomes" id="UP000030300">
    <property type="component" value="Chromosome"/>
</dbReference>
<keyword evidence="2" id="KW-0675">Receptor</keyword>
<dbReference type="KEGG" id="psim:KR76_07620"/>
<feature type="region of interest" description="Disordered" evidence="1">
    <location>
        <begin position="134"/>
        <end position="168"/>
    </location>
</feature>
<proteinExistence type="predicted"/>
<sequence length="168" mass="17839">MFAELGTRLAGALSIGDLKTDGAPAQGLDLVVDQIKGVLTALDQGITDLEANKFPVDGFIRSASFGMGEEASRIAYHHTRAHGVVVDTLKGMKSDLEKFHASVLDAQALVTRTDEQAQADLTRIVARTENIDLGQQGHVEAQNDHTGDVPSDEPPAADDSDETDEDAS</sequence>
<name>A0A0A1DJ27_NOCSI</name>
<dbReference type="OrthoDB" id="3789833at2"/>
<organism evidence="2 3">
    <name type="scientific">Nocardioides simplex</name>
    <name type="common">Arthrobacter simplex</name>
    <dbReference type="NCBI Taxonomy" id="2045"/>
    <lineage>
        <taxon>Bacteria</taxon>
        <taxon>Bacillati</taxon>
        <taxon>Actinomycetota</taxon>
        <taxon>Actinomycetes</taxon>
        <taxon>Propionibacteriales</taxon>
        <taxon>Nocardioidaceae</taxon>
        <taxon>Pimelobacter</taxon>
    </lineage>
</organism>
<dbReference type="RefSeq" id="WP_038677524.1">
    <property type="nucleotide sequence ID" value="NZ_BJMC01000017.1"/>
</dbReference>
<reference evidence="2 3" key="1">
    <citation type="journal article" date="2015" name="Genome Announc.">
        <title>Complete Genome Sequence of Steroid-Transforming Nocardioides simplex VKM Ac-2033D.</title>
        <authorList>
            <person name="Shtratnikova V.Y."/>
            <person name="Schelkunov M.I."/>
            <person name="Pekov Y.A."/>
            <person name="Fokina V.V."/>
            <person name="Logacheva M.D."/>
            <person name="Sokolov S.L."/>
            <person name="Bragin E.Y."/>
            <person name="Ashapkin V.V."/>
            <person name="Donova M.V."/>
        </authorList>
    </citation>
    <scope>NUCLEOTIDE SEQUENCE [LARGE SCALE GENOMIC DNA]</scope>
    <source>
        <strain evidence="2 3">VKM Ac-2033D</strain>
    </source>
</reference>
<dbReference type="EMBL" id="CP009896">
    <property type="protein sequence ID" value="AIY16667.1"/>
    <property type="molecule type" value="Genomic_DNA"/>
</dbReference>
<accession>A0A0A1DJ27</accession>
<dbReference type="STRING" id="2045.KR76_07620"/>
<dbReference type="HOGENOM" id="CLU_1584774_0_0_11"/>
<protein>
    <submittedName>
        <fullName evidence="2">Methyl-accepting chemotaxis protein I (Serine chemoreceptor protein)</fullName>
    </submittedName>
</protein>
<evidence type="ECO:0000313" key="3">
    <source>
        <dbReference type="Proteomes" id="UP000030300"/>
    </source>
</evidence>
<feature type="compositionally biased region" description="Acidic residues" evidence="1">
    <location>
        <begin position="155"/>
        <end position="168"/>
    </location>
</feature>
<dbReference type="GeneID" id="96608799"/>
<dbReference type="AlphaFoldDB" id="A0A0A1DJ27"/>
<keyword evidence="3" id="KW-1185">Reference proteome</keyword>
<evidence type="ECO:0000313" key="2">
    <source>
        <dbReference type="EMBL" id="AIY16667.1"/>
    </source>
</evidence>
<evidence type="ECO:0000256" key="1">
    <source>
        <dbReference type="SAM" id="MobiDB-lite"/>
    </source>
</evidence>